<comment type="caution">
    <text evidence="2">The sequence shown here is derived from an EMBL/GenBank/DDBJ whole genome shotgun (WGS) entry which is preliminary data.</text>
</comment>
<reference evidence="2 3" key="1">
    <citation type="submission" date="2019-08" db="EMBL/GenBank/DDBJ databases">
        <title>In-depth cultivation of the pig gut microbiome towards novel bacterial diversity and tailored functional studies.</title>
        <authorList>
            <person name="Wylensek D."/>
            <person name="Hitch T.C.A."/>
            <person name="Clavel T."/>
        </authorList>
    </citation>
    <scope>NUCLEOTIDE SEQUENCE [LARGE SCALE GENOMIC DNA]</scope>
    <source>
        <strain evidence="2 3">SM-530-WT-4B</strain>
    </source>
</reference>
<dbReference type="Proteomes" id="UP000473699">
    <property type="component" value="Unassembled WGS sequence"/>
</dbReference>
<dbReference type="PANTHER" id="PTHR46637">
    <property type="entry name" value="TIS1421-TRANSPOSASE PROTEIN A"/>
    <property type="match status" value="1"/>
</dbReference>
<protein>
    <submittedName>
        <fullName evidence="2">Transposase</fullName>
    </submittedName>
</protein>
<dbReference type="AlphaFoldDB" id="A0A6L5YAV9"/>
<dbReference type="PANTHER" id="PTHR46637:SF1">
    <property type="entry name" value="BLL5188 PROTEIN"/>
    <property type="match status" value="1"/>
</dbReference>
<evidence type="ECO:0000313" key="2">
    <source>
        <dbReference type="EMBL" id="MST55399.1"/>
    </source>
</evidence>
<organism evidence="2 3">
    <name type="scientific">Pyramidobacter porci</name>
    <dbReference type="NCBI Taxonomy" id="2605789"/>
    <lineage>
        <taxon>Bacteria</taxon>
        <taxon>Thermotogati</taxon>
        <taxon>Synergistota</taxon>
        <taxon>Synergistia</taxon>
        <taxon>Synergistales</taxon>
        <taxon>Dethiosulfovibrionaceae</taxon>
        <taxon>Pyramidobacter</taxon>
    </lineage>
</organism>
<sequence>MKHLNFNHGIRRHELTDNEWDRIRDILLLEHLKSGQRRCPVKHGNRKVMNGILWIAENGVPRRELPERYRPWQAVYARFRLWKRREIRGGLQRLATNS</sequence>
<dbReference type="EMBL" id="VUNH01000004">
    <property type="protein sequence ID" value="MST55399.1"/>
    <property type="molecule type" value="Genomic_DNA"/>
</dbReference>
<feature type="domain" description="Insertion element IS402-like" evidence="1">
    <location>
        <begin position="15"/>
        <end position="86"/>
    </location>
</feature>
<accession>A0A6L5YAV9</accession>
<dbReference type="Pfam" id="PF13340">
    <property type="entry name" value="DUF4096"/>
    <property type="match status" value="1"/>
</dbReference>
<proteinExistence type="predicted"/>
<keyword evidence="3" id="KW-1185">Reference proteome</keyword>
<evidence type="ECO:0000313" key="3">
    <source>
        <dbReference type="Proteomes" id="UP000473699"/>
    </source>
</evidence>
<evidence type="ECO:0000259" key="1">
    <source>
        <dbReference type="Pfam" id="PF13340"/>
    </source>
</evidence>
<gene>
    <name evidence="2" type="ORF">FYJ74_05045</name>
</gene>
<name>A0A6L5YAV9_9BACT</name>
<dbReference type="InterPro" id="IPR052909">
    <property type="entry name" value="Transposase_6_like"/>
</dbReference>
<dbReference type="InterPro" id="IPR025161">
    <property type="entry name" value="IS402-like_dom"/>
</dbReference>